<protein>
    <submittedName>
        <fullName evidence="1">Uncharacterized protein</fullName>
    </submittedName>
</protein>
<comment type="caution">
    <text evidence="1">The sequence shown here is derived from an EMBL/GenBank/DDBJ whole genome shotgun (WGS) entry which is preliminary data.</text>
</comment>
<gene>
    <name evidence="1" type="ORF">GCWU000342_00493</name>
</gene>
<keyword evidence="2" id="KW-1185">Reference proteome</keyword>
<evidence type="ECO:0000313" key="2">
    <source>
        <dbReference type="Proteomes" id="UP000003494"/>
    </source>
</evidence>
<dbReference type="HOGENOM" id="CLU_3276636_0_0_9"/>
<name>C4G943_9FIRM</name>
<accession>C4G943</accession>
<dbReference type="AlphaFoldDB" id="C4G943"/>
<evidence type="ECO:0000313" key="1">
    <source>
        <dbReference type="EMBL" id="EEP29140.1"/>
    </source>
</evidence>
<reference evidence="1" key="1">
    <citation type="submission" date="2009-04" db="EMBL/GenBank/DDBJ databases">
        <authorList>
            <person name="Weinstock G."/>
            <person name="Sodergren E."/>
            <person name="Clifton S."/>
            <person name="Fulton L."/>
            <person name="Fulton B."/>
            <person name="Courtney L."/>
            <person name="Fronick C."/>
            <person name="Harrison M."/>
            <person name="Strong C."/>
            <person name="Farmer C."/>
            <person name="Delahaunty K."/>
            <person name="Markovic C."/>
            <person name="Hall O."/>
            <person name="Minx P."/>
            <person name="Tomlinson C."/>
            <person name="Mitreva M."/>
            <person name="Nelson J."/>
            <person name="Hou S."/>
            <person name="Wollam A."/>
            <person name="Pepin K.H."/>
            <person name="Johnson M."/>
            <person name="Bhonagiri V."/>
            <person name="Nash W.E."/>
            <person name="Warren W."/>
            <person name="Chinwalla A."/>
            <person name="Mardis E.R."/>
            <person name="Wilson R.K."/>
        </authorList>
    </citation>
    <scope>NUCLEOTIDE SEQUENCE [LARGE SCALE GENOMIC DNA]</scope>
    <source>
        <strain evidence="1">DSM 14600</strain>
    </source>
</reference>
<dbReference type="EMBL" id="ACIP02000001">
    <property type="protein sequence ID" value="EEP29140.1"/>
    <property type="molecule type" value="Genomic_DNA"/>
</dbReference>
<organism evidence="1 2">
    <name type="scientific">Shuttleworthella satelles DSM 14600</name>
    <dbReference type="NCBI Taxonomy" id="626523"/>
    <lineage>
        <taxon>Bacteria</taxon>
        <taxon>Bacillati</taxon>
        <taxon>Bacillota</taxon>
        <taxon>Clostridia</taxon>
        <taxon>Lachnospirales</taxon>
        <taxon>Lachnospiraceae</taxon>
        <taxon>Shuttleworthella</taxon>
    </lineage>
</organism>
<sequence length="41" mass="5027">MLTHFNYFFKSIVIMSGKTWIWSVLSRIQYFKRAKKRLLTS</sequence>
<dbReference type="STRING" id="626523.GCWU000342_00493"/>
<dbReference type="Proteomes" id="UP000003494">
    <property type="component" value="Unassembled WGS sequence"/>
</dbReference>
<proteinExistence type="predicted"/>